<dbReference type="OrthoDB" id="3354175at2759"/>
<dbReference type="InParanoid" id="A0A0D0BC27"/>
<feature type="transmembrane region" description="Helical" evidence="1">
    <location>
        <begin position="133"/>
        <end position="153"/>
    </location>
</feature>
<feature type="transmembrane region" description="Helical" evidence="1">
    <location>
        <begin position="52"/>
        <end position="72"/>
    </location>
</feature>
<keyword evidence="1" id="KW-0472">Membrane</keyword>
<evidence type="ECO:0000313" key="2">
    <source>
        <dbReference type="EMBL" id="KIK47329.1"/>
    </source>
</evidence>
<feature type="transmembrane region" description="Helical" evidence="1">
    <location>
        <begin position="214"/>
        <end position="237"/>
    </location>
</feature>
<dbReference type="Proteomes" id="UP000054485">
    <property type="component" value="Unassembled WGS sequence"/>
</dbReference>
<dbReference type="STRING" id="930992.A0A0D0BC27"/>
<dbReference type="HOGENOM" id="CLU_044614_3_3_1"/>
<feature type="transmembrane region" description="Helical" evidence="1">
    <location>
        <begin position="12"/>
        <end position="40"/>
    </location>
</feature>
<organism evidence="2 3">
    <name type="scientific">Suillus luteus UH-Slu-Lm8-n1</name>
    <dbReference type="NCBI Taxonomy" id="930992"/>
    <lineage>
        <taxon>Eukaryota</taxon>
        <taxon>Fungi</taxon>
        <taxon>Dikarya</taxon>
        <taxon>Basidiomycota</taxon>
        <taxon>Agaricomycotina</taxon>
        <taxon>Agaricomycetes</taxon>
        <taxon>Agaricomycetidae</taxon>
        <taxon>Boletales</taxon>
        <taxon>Suillineae</taxon>
        <taxon>Suillaceae</taxon>
        <taxon>Suillus</taxon>
    </lineage>
</organism>
<dbReference type="EMBL" id="KN835148">
    <property type="protein sequence ID" value="KIK47329.1"/>
    <property type="molecule type" value="Genomic_DNA"/>
</dbReference>
<reference evidence="2 3" key="1">
    <citation type="submission" date="2014-04" db="EMBL/GenBank/DDBJ databases">
        <authorList>
            <consortium name="DOE Joint Genome Institute"/>
            <person name="Kuo A."/>
            <person name="Ruytinx J."/>
            <person name="Rineau F."/>
            <person name="Colpaert J."/>
            <person name="Kohler A."/>
            <person name="Nagy L.G."/>
            <person name="Floudas D."/>
            <person name="Copeland A."/>
            <person name="Barry K.W."/>
            <person name="Cichocki N."/>
            <person name="Veneault-Fourrey C."/>
            <person name="LaButti K."/>
            <person name="Lindquist E.A."/>
            <person name="Lipzen A."/>
            <person name="Lundell T."/>
            <person name="Morin E."/>
            <person name="Murat C."/>
            <person name="Sun H."/>
            <person name="Tunlid A."/>
            <person name="Henrissat B."/>
            <person name="Grigoriev I.V."/>
            <person name="Hibbett D.S."/>
            <person name="Martin F."/>
            <person name="Nordberg H.P."/>
            <person name="Cantor M.N."/>
            <person name="Hua S.X."/>
        </authorList>
    </citation>
    <scope>NUCLEOTIDE SEQUENCE [LARGE SCALE GENOMIC DNA]</scope>
    <source>
        <strain evidence="2 3">UH-Slu-Lm8-n1</strain>
    </source>
</reference>
<sequence>MASTGFGTPLDTVAIVSLMLTSILYGFSVLMFMGTTWTFTYIQRIQDVNRPIAAVAILMFLLSTVHIVVVVIRTEDGLVKYRDTFPGGPVAFFADVSQETFVVKCAIYVLQTLLGDGVMIYRCYVVWKSVRVINLPCVMWCGVATFGVCWTYNYSQAGSNFGSIFTGETGHWVTAFLVFTLTANLLTTGLLAYRIWTIERSVAAIRSTKGKMPIIWVLVDAALLYSMALCSSLICFARSNNGLFVIGDMIVIIISIAFYMVFIRLAISKSTQDHLSTLRGGPSEVERRISVQFPTQPLQTGYLDNVFFLLATDR</sequence>
<reference evidence="3" key="2">
    <citation type="submission" date="2015-01" db="EMBL/GenBank/DDBJ databases">
        <title>Evolutionary Origins and Diversification of the Mycorrhizal Mutualists.</title>
        <authorList>
            <consortium name="DOE Joint Genome Institute"/>
            <consortium name="Mycorrhizal Genomics Consortium"/>
            <person name="Kohler A."/>
            <person name="Kuo A."/>
            <person name="Nagy L.G."/>
            <person name="Floudas D."/>
            <person name="Copeland A."/>
            <person name="Barry K.W."/>
            <person name="Cichocki N."/>
            <person name="Veneault-Fourrey C."/>
            <person name="LaButti K."/>
            <person name="Lindquist E.A."/>
            <person name="Lipzen A."/>
            <person name="Lundell T."/>
            <person name="Morin E."/>
            <person name="Murat C."/>
            <person name="Riley R."/>
            <person name="Ohm R."/>
            <person name="Sun H."/>
            <person name="Tunlid A."/>
            <person name="Henrissat B."/>
            <person name="Grigoriev I.V."/>
            <person name="Hibbett D.S."/>
            <person name="Martin F."/>
        </authorList>
    </citation>
    <scope>NUCLEOTIDE SEQUENCE [LARGE SCALE GENOMIC DNA]</scope>
    <source>
        <strain evidence="3">UH-Slu-Lm8-n1</strain>
    </source>
</reference>
<gene>
    <name evidence="2" type="ORF">CY34DRAFT_264838</name>
</gene>
<dbReference type="AlphaFoldDB" id="A0A0D0BC27"/>
<keyword evidence="3" id="KW-1185">Reference proteome</keyword>
<feature type="transmembrane region" description="Helical" evidence="1">
    <location>
        <begin position="173"/>
        <end position="193"/>
    </location>
</feature>
<evidence type="ECO:0000256" key="1">
    <source>
        <dbReference type="SAM" id="Phobius"/>
    </source>
</evidence>
<name>A0A0D0BC27_9AGAM</name>
<keyword evidence="1" id="KW-0812">Transmembrane</keyword>
<protein>
    <submittedName>
        <fullName evidence="2">Uncharacterized protein</fullName>
    </submittedName>
</protein>
<evidence type="ECO:0000313" key="3">
    <source>
        <dbReference type="Proteomes" id="UP000054485"/>
    </source>
</evidence>
<feature type="transmembrane region" description="Helical" evidence="1">
    <location>
        <begin position="243"/>
        <end position="267"/>
    </location>
</feature>
<proteinExistence type="predicted"/>
<keyword evidence="1" id="KW-1133">Transmembrane helix</keyword>
<accession>A0A0D0BC27</accession>